<dbReference type="HOGENOM" id="CLU_157927_0_0_10"/>
<dbReference type="eggNOG" id="ENOG5033BUE">
    <property type="taxonomic scope" value="Bacteria"/>
</dbReference>
<accession>A4CJQ2</accession>
<evidence type="ECO:0000313" key="2">
    <source>
        <dbReference type="Proteomes" id="UP000009049"/>
    </source>
</evidence>
<organism evidence="1 2">
    <name type="scientific">Robiginitalea biformata (strain ATCC BAA-864 / DSM 15991 / KCTC 12146 / HTCC2501)</name>
    <dbReference type="NCBI Taxonomy" id="313596"/>
    <lineage>
        <taxon>Bacteria</taxon>
        <taxon>Pseudomonadati</taxon>
        <taxon>Bacteroidota</taxon>
        <taxon>Flavobacteriia</taxon>
        <taxon>Flavobacteriales</taxon>
        <taxon>Flavobacteriaceae</taxon>
        <taxon>Robiginitalea</taxon>
    </lineage>
</organism>
<dbReference type="EMBL" id="CP001712">
    <property type="protein sequence ID" value="EAR17160.1"/>
    <property type="molecule type" value="Genomic_DNA"/>
</dbReference>
<proteinExistence type="predicted"/>
<dbReference type="Proteomes" id="UP000009049">
    <property type="component" value="Chromosome"/>
</dbReference>
<dbReference type="AlphaFoldDB" id="A4CJQ2"/>
<keyword evidence="2" id="KW-1185">Reference proteome</keyword>
<dbReference type="KEGG" id="rbi:RB2501_09660"/>
<evidence type="ECO:0008006" key="3">
    <source>
        <dbReference type="Google" id="ProtNLM"/>
    </source>
</evidence>
<sequence>MGQQAGYKNFPYYRPTHPVFPYLMDMKKLILLLPVALLLLACQNDRDDRVTPNQLEGTWLLTEVLFDPGDGSGEFEPSDAGFQITLNSDNSFEANFHVCRVFEEGERLTGSFTRIAVSEILIACSESVVNGIQGRLEEGNLIFYYPCIEPCVYKFIKVADPTG</sequence>
<gene>
    <name evidence="1" type="ordered locus">RB2501_09660</name>
</gene>
<name>A4CJQ2_ROBBH</name>
<dbReference type="STRING" id="313596.RB2501_09660"/>
<protein>
    <recommendedName>
        <fullName evidence="3">Lipocalin-like domain-containing protein</fullName>
    </recommendedName>
</protein>
<reference evidence="1 2" key="1">
    <citation type="journal article" date="2009" name="J. Bacteriol.">
        <title>Complete genome sequence of Robiginitalea biformata HTCC2501.</title>
        <authorList>
            <person name="Oh H.M."/>
            <person name="Giovannoni S.J."/>
            <person name="Lee K."/>
            <person name="Ferriera S."/>
            <person name="Johnson J."/>
            <person name="Cho J.C."/>
        </authorList>
    </citation>
    <scope>NUCLEOTIDE SEQUENCE [LARGE SCALE GENOMIC DNA]</scope>
    <source>
        <strain evidence="2">ATCC BAA-864 / HTCC2501 / KCTC 12146</strain>
    </source>
</reference>
<evidence type="ECO:0000313" key="1">
    <source>
        <dbReference type="EMBL" id="EAR17160.1"/>
    </source>
</evidence>